<name>A0AAW2YZ67_9EUKA</name>
<reference evidence="2 3" key="1">
    <citation type="submission" date="2024-03" db="EMBL/GenBank/DDBJ databases">
        <title>The Acrasis kona genome and developmental transcriptomes reveal deep origins of eukaryotic multicellular pathways.</title>
        <authorList>
            <person name="Sheikh S."/>
            <person name="Fu C.-J."/>
            <person name="Brown M.W."/>
            <person name="Baldauf S.L."/>
        </authorList>
    </citation>
    <scope>NUCLEOTIDE SEQUENCE [LARGE SCALE GENOMIC DNA]</scope>
    <source>
        <strain evidence="2 3">ATCC MYA-3509</strain>
    </source>
</reference>
<proteinExistence type="predicted"/>
<sequence>MLKANLLIAVLLLSSSIFHVLVGQIPEKDILDQLWEVENLFGFNIQYTFNQMSKMPKSSNVKASQTLQRSDFKATITNLINHMQNKKPQHLLPYQQTRANHLNNILKRYNNSNFHTIPKYYHSLSLDDKFGLLEALSSQEIKVLHTPGVSFDGAWISTTLENGARQYGDFGFVLGGTNIESYSMNNKFSRHCCPEDVKRIWYGVMQPIPFHSVQVLAIYAVNEHTAHLAINQSVVDHAQREFYHSIVQSWEETLLERHLVTLSRISSYDRANVLLENGFEITDSKATVIKSNSTSIKDLTMILQQLHTGQVLYFKTMRQQFWDYPFNEAYLIPEKDNKKTHIHCVDIVSRLLVTRELTLQKDIKSNTTIWLGDLVSNGGQITALSATINVSSIKTMLQDISNTLFIRPFSQ</sequence>
<evidence type="ECO:0000313" key="2">
    <source>
        <dbReference type="EMBL" id="KAL0481597.1"/>
    </source>
</evidence>
<protein>
    <submittedName>
        <fullName evidence="2">Cytochrome c oxidase subunit 2</fullName>
    </submittedName>
</protein>
<accession>A0AAW2YZ67</accession>
<comment type="caution">
    <text evidence="2">The sequence shown here is derived from an EMBL/GenBank/DDBJ whole genome shotgun (WGS) entry which is preliminary data.</text>
</comment>
<evidence type="ECO:0000313" key="3">
    <source>
        <dbReference type="Proteomes" id="UP001431209"/>
    </source>
</evidence>
<feature type="signal peptide" evidence="1">
    <location>
        <begin position="1"/>
        <end position="23"/>
    </location>
</feature>
<feature type="chain" id="PRO_5043777864" evidence="1">
    <location>
        <begin position="24"/>
        <end position="411"/>
    </location>
</feature>
<dbReference type="AlphaFoldDB" id="A0AAW2YZ67"/>
<dbReference type="Proteomes" id="UP001431209">
    <property type="component" value="Unassembled WGS sequence"/>
</dbReference>
<keyword evidence="3" id="KW-1185">Reference proteome</keyword>
<gene>
    <name evidence="2" type="ORF">AKO1_012515</name>
</gene>
<evidence type="ECO:0000256" key="1">
    <source>
        <dbReference type="SAM" id="SignalP"/>
    </source>
</evidence>
<keyword evidence="1" id="KW-0732">Signal</keyword>
<organism evidence="2 3">
    <name type="scientific">Acrasis kona</name>
    <dbReference type="NCBI Taxonomy" id="1008807"/>
    <lineage>
        <taxon>Eukaryota</taxon>
        <taxon>Discoba</taxon>
        <taxon>Heterolobosea</taxon>
        <taxon>Tetramitia</taxon>
        <taxon>Eutetramitia</taxon>
        <taxon>Acrasidae</taxon>
        <taxon>Acrasis</taxon>
    </lineage>
</organism>
<dbReference type="EMBL" id="JAOPGA020000776">
    <property type="protein sequence ID" value="KAL0481597.1"/>
    <property type="molecule type" value="Genomic_DNA"/>
</dbReference>